<dbReference type="Proteomes" id="UP001630127">
    <property type="component" value="Unassembled WGS sequence"/>
</dbReference>
<feature type="transmembrane region" description="Helical" evidence="1">
    <location>
        <begin position="90"/>
        <end position="111"/>
    </location>
</feature>
<keyword evidence="3" id="KW-1185">Reference proteome</keyword>
<feature type="transmembrane region" description="Helical" evidence="1">
    <location>
        <begin position="52"/>
        <end position="70"/>
    </location>
</feature>
<keyword evidence="1" id="KW-0812">Transmembrane</keyword>
<dbReference type="EMBL" id="JBJUIK010000004">
    <property type="protein sequence ID" value="KAL3529750.1"/>
    <property type="molecule type" value="Genomic_DNA"/>
</dbReference>
<accession>A0ABD3AGR1</accession>
<evidence type="ECO:0000256" key="1">
    <source>
        <dbReference type="SAM" id="Phobius"/>
    </source>
</evidence>
<name>A0ABD3AGR1_9GENT</name>
<evidence type="ECO:0000313" key="2">
    <source>
        <dbReference type="EMBL" id="KAL3529750.1"/>
    </source>
</evidence>
<proteinExistence type="predicted"/>
<organism evidence="2 3">
    <name type="scientific">Cinchona calisaya</name>
    <dbReference type="NCBI Taxonomy" id="153742"/>
    <lineage>
        <taxon>Eukaryota</taxon>
        <taxon>Viridiplantae</taxon>
        <taxon>Streptophyta</taxon>
        <taxon>Embryophyta</taxon>
        <taxon>Tracheophyta</taxon>
        <taxon>Spermatophyta</taxon>
        <taxon>Magnoliopsida</taxon>
        <taxon>eudicotyledons</taxon>
        <taxon>Gunneridae</taxon>
        <taxon>Pentapetalae</taxon>
        <taxon>asterids</taxon>
        <taxon>lamiids</taxon>
        <taxon>Gentianales</taxon>
        <taxon>Rubiaceae</taxon>
        <taxon>Cinchonoideae</taxon>
        <taxon>Cinchoneae</taxon>
        <taxon>Cinchona</taxon>
    </lineage>
</organism>
<protein>
    <recommendedName>
        <fullName evidence="4">Transmembrane protein</fullName>
    </recommendedName>
</protein>
<dbReference type="AlphaFoldDB" id="A0ABD3AGR1"/>
<evidence type="ECO:0008006" key="4">
    <source>
        <dbReference type="Google" id="ProtNLM"/>
    </source>
</evidence>
<dbReference type="PANTHER" id="PTHR33306:SF5">
    <property type="entry name" value="OXIDOREDUCTASE_TRANSITION METAL ION-BINDING PROTEIN"/>
    <property type="match status" value="1"/>
</dbReference>
<keyword evidence="1" id="KW-1133">Transmembrane helix</keyword>
<evidence type="ECO:0000313" key="3">
    <source>
        <dbReference type="Proteomes" id="UP001630127"/>
    </source>
</evidence>
<reference evidence="2 3" key="1">
    <citation type="submission" date="2024-11" db="EMBL/GenBank/DDBJ databases">
        <title>A near-complete genome assembly of Cinchona calisaya.</title>
        <authorList>
            <person name="Lian D.C."/>
            <person name="Zhao X.W."/>
            <person name="Wei L."/>
        </authorList>
    </citation>
    <scope>NUCLEOTIDE SEQUENCE [LARGE SCALE GENOMIC DNA]</scope>
    <source>
        <tissue evidence="2">Nenye</tissue>
    </source>
</reference>
<keyword evidence="1" id="KW-0472">Membrane</keyword>
<gene>
    <name evidence="2" type="ORF">ACH5RR_009072</name>
</gene>
<sequence>MARYYNTSYYEYLQYLSLPIHFFFFLVVLFLFLAFTWYINYETKYEDMIDQLKILLMIFPVVLLLVVHWLSSEDTERVPFVISLPEKDSLHRVGGSPLGVALLLIFLIVMISHHTSFHERWFPLFTRR</sequence>
<feature type="transmembrane region" description="Helical" evidence="1">
    <location>
        <begin position="20"/>
        <end position="40"/>
    </location>
</feature>
<dbReference type="PANTHER" id="PTHR33306">
    <property type="entry name" value="EXPRESSED PROTEIN-RELATED-RELATED"/>
    <property type="match status" value="1"/>
</dbReference>
<comment type="caution">
    <text evidence="2">The sequence shown here is derived from an EMBL/GenBank/DDBJ whole genome shotgun (WGS) entry which is preliminary data.</text>
</comment>